<dbReference type="AlphaFoldDB" id="A0AAN1VF14"/>
<dbReference type="InterPro" id="IPR025711">
    <property type="entry name" value="PepSY"/>
</dbReference>
<reference evidence="5" key="1">
    <citation type="submission" date="2017-10" db="EMBL/GenBank/DDBJ databases">
        <title>Whole genome sequencing of various Bordetella species.</title>
        <authorList>
            <person name="Weigand M.R."/>
            <person name="Loparev V."/>
            <person name="Peng Y."/>
            <person name="Bowden K.E."/>
            <person name="Tondella M.L."/>
            <person name="Williams M.M."/>
        </authorList>
    </citation>
    <scope>NUCLEOTIDE SEQUENCE [LARGE SCALE GENOMIC DNA]</scope>
    <source>
        <strain evidence="5">H720</strain>
    </source>
</reference>
<evidence type="ECO:0000313" key="4">
    <source>
        <dbReference type="EMBL" id="AZW16077.1"/>
    </source>
</evidence>
<feature type="region of interest" description="Disordered" evidence="1">
    <location>
        <begin position="271"/>
        <end position="296"/>
    </location>
</feature>
<name>A0AAN1VF14_9BORD</name>
<dbReference type="EMBL" id="CP024172">
    <property type="protein sequence ID" value="AZW16077.1"/>
    <property type="molecule type" value="Genomic_DNA"/>
</dbReference>
<gene>
    <name evidence="4" type="ORF">CS347_04415</name>
</gene>
<dbReference type="Pfam" id="PF03929">
    <property type="entry name" value="PepSY_TM"/>
    <property type="match status" value="1"/>
</dbReference>
<dbReference type="Pfam" id="PF03413">
    <property type="entry name" value="PepSY"/>
    <property type="match status" value="1"/>
</dbReference>
<evidence type="ECO:0000256" key="1">
    <source>
        <dbReference type="SAM" id="MobiDB-lite"/>
    </source>
</evidence>
<feature type="transmembrane region" description="Helical" evidence="2">
    <location>
        <begin position="198"/>
        <end position="219"/>
    </location>
</feature>
<organism evidence="4 5">
    <name type="scientific">Bordetella hinzii</name>
    <dbReference type="NCBI Taxonomy" id="103855"/>
    <lineage>
        <taxon>Bacteria</taxon>
        <taxon>Pseudomonadati</taxon>
        <taxon>Pseudomonadota</taxon>
        <taxon>Betaproteobacteria</taxon>
        <taxon>Burkholderiales</taxon>
        <taxon>Alcaligenaceae</taxon>
        <taxon>Bordetella</taxon>
    </lineage>
</organism>
<dbReference type="PANTHER" id="PTHR34219:SF1">
    <property type="entry name" value="PEPSY DOMAIN-CONTAINING PROTEIN"/>
    <property type="match status" value="1"/>
</dbReference>
<feature type="transmembrane region" description="Helical" evidence="2">
    <location>
        <begin position="27"/>
        <end position="51"/>
    </location>
</feature>
<dbReference type="InterPro" id="IPR005625">
    <property type="entry name" value="PepSY-ass_TM"/>
</dbReference>
<feature type="transmembrane region" description="Helical" evidence="2">
    <location>
        <begin position="154"/>
        <end position="178"/>
    </location>
</feature>
<feature type="transmembrane region" description="Helical" evidence="2">
    <location>
        <begin position="394"/>
        <end position="415"/>
    </location>
</feature>
<feature type="domain" description="PepSY" evidence="3">
    <location>
        <begin position="77"/>
        <end position="131"/>
    </location>
</feature>
<keyword evidence="2" id="KW-1133">Transmembrane helix</keyword>
<accession>A0AAN1VF14</accession>
<dbReference type="Proteomes" id="UP000282741">
    <property type="component" value="Chromosome"/>
</dbReference>
<evidence type="ECO:0000313" key="5">
    <source>
        <dbReference type="Proteomes" id="UP000282741"/>
    </source>
</evidence>
<evidence type="ECO:0000259" key="3">
    <source>
        <dbReference type="Pfam" id="PF03413"/>
    </source>
</evidence>
<dbReference type="RefSeq" id="WP_048939841.1">
    <property type="nucleotide sequence ID" value="NZ_CP012077.1"/>
</dbReference>
<keyword evidence="2" id="KW-0472">Membrane</keyword>
<feature type="transmembrane region" description="Helical" evidence="2">
    <location>
        <begin position="435"/>
        <end position="462"/>
    </location>
</feature>
<evidence type="ECO:0000256" key="2">
    <source>
        <dbReference type="SAM" id="Phobius"/>
    </source>
</evidence>
<dbReference type="PANTHER" id="PTHR34219">
    <property type="entry name" value="IRON-REGULATED INNER MEMBRANE PROTEIN-RELATED"/>
    <property type="match status" value="1"/>
</dbReference>
<keyword evidence="2" id="KW-0812">Transmembrane</keyword>
<sequence length="475" mass="51450">MSLPHPLNEGAAERAATGDLYRAVWRWHFYAGLLVLPFMIVLAITGALYLFHNEIEDAWYRDLRQVPVANGAPRAPEALAAIALASQPGGVLVKYLPPASPRASAQAVVRTPAGERLSIYADPYTGRILGSLPERGTLMWTIRRLHSLDYFGPVANALIEIAAGWSLLLVASGLYLWWPRGRRQGVITVRGGPGRRVFWRDLHAVTGLFTALFIVFLALTGLPWSQIWGAKVNQWANGSNFGYPAGVRVQLPMSDLKLADQGPTTWSLEQARLPRSGGGHEGHAGHDAGGPAHTHPAMPMGAPAAIGLDRAVAVFEHLGLAPGYAINLPDGPRGVYTASVYPNDLHQQRVVHLDQYSGKPLLDMRYADYGPLGRTLEWGINVHMGQEFGLANQIILALACLAIVLLSVSAAAMWWKRRPAGRLGIPPAPREARALRGVLAIMAIGGLIFPLVGLSLILMWLFDRLALRLAGARAS</sequence>
<protein>
    <submittedName>
        <fullName evidence="4">PepSY domain-containing protein</fullName>
    </submittedName>
</protein>
<proteinExistence type="predicted"/>